<dbReference type="RefSeq" id="XP_067695475.1">
    <property type="nucleotide sequence ID" value="XM_067838234.1"/>
</dbReference>
<dbReference type="InterPro" id="IPR001293">
    <property type="entry name" value="Znf_TRAF"/>
</dbReference>
<reference evidence="12 13" key="1">
    <citation type="submission" date="2021-02" db="EMBL/GenBank/DDBJ databases">
        <title>Leishmania (Mundinia) enrietti genome sequencing and assembly.</title>
        <authorList>
            <person name="Almutairi H."/>
            <person name="Gatherer D."/>
        </authorList>
    </citation>
    <scope>NUCLEOTIDE SEQUENCE [LARGE SCALE GENOMIC DNA]</scope>
    <source>
        <strain evidence="12">CUR178</strain>
    </source>
</reference>
<dbReference type="PANTHER" id="PTHR10131">
    <property type="entry name" value="TNF RECEPTOR ASSOCIATED FACTOR"/>
    <property type="match status" value="1"/>
</dbReference>
<keyword evidence="3 7" id="KW-0479">Metal-binding</keyword>
<dbReference type="AlphaFoldDB" id="A0A836KSE7"/>
<dbReference type="Gene3D" id="3.30.40.10">
    <property type="entry name" value="Zinc/RING finger domain, C3HC4 (zinc finger)"/>
    <property type="match status" value="2"/>
</dbReference>
<keyword evidence="13" id="KW-1185">Reference proteome</keyword>
<dbReference type="InterPro" id="IPR002083">
    <property type="entry name" value="MATH/TRAF_dom"/>
</dbReference>
<dbReference type="PROSITE" id="PS50089">
    <property type="entry name" value="ZF_RING_2"/>
    <property type="match status" value="1"/>
</dbReference>
<keyword evidence="5 7" id="KW-0863">Zinc-finger</keyword>
<evidence type="ECO:0000256" key="6">
    <source>
        <dbReference type="ARBA" id="ARBA00022833"/>
    </source>
</evidence>
<organism evidence="12 13">
    <name type="scientific">Leishmania enriettii</name>
    <dbReference type="NCBI Taxonomy" id="5663"/>
    <lineage>
        <taxon>Eukaryota</taxon>
        <taxon>Discoba</taxon>
        <taxon>Euglenozoa</taxon>
        <taxon>Kinetoplastea</taxon>
        <taxon>Metakinetoplastina</taxon>
        <taxon>Trypanosomatida</taxon>
        <taxon>Trypanosomatidae</taxon>
        <taxon>Leishmaniinae</taxon>
        <taxon>Leishmania</taxon>
    </lineage>
</organism>
<evidence type="ECO:0000259" key="11">
    <source>
        <dbReference type="PROSITE" id="PS50145"/>
    </source>
</evidence>
<dbReference type="EMBL" id="JAFHKP010000007">
    <property type="protein sequence ID" value="KAG5485211.1"/>
    <property type="molecule type" value="Genomic_DNA"/>
</dbReference>
<feature type="compositionally biased region" description="Low complexity" evidence="8">
    <location>
        <begin position="228"/>
        <end position="238"/>
    </location>
</feature>
<evidence type="ECO:0000256" key="4">
    <source>
        <dbReference type="ARBA" id="ARBA00022737"/>
    </source>
</evidence>
<protein>
    <recommendedName>
        <fullName evidence="14">RING-type domain-containing protein</fullName>
    </recommendedName>
</protein>
<dbReference type="SUPFAM" id="SSF57850">
    <property type="entry name" value="RING/U-box"/>
    <property type="match status" value="1"/>
</dbReference>
<dbReference type="PANTHER" id="PTHR10131:SF94">
    <property type="entry name" value="TNF RECEPTOR-ASSOCIATED FACTOR 4"/>
    <property type="match status" value="1"/>
</dbReference>
<evidence type="ECO:0008006" key="14">
    <source>
        <dbReference type="Google" id="ProtNLM"/>
    </source>
</evidence>
<gene>
    <name evidence="12" type="ORF">CUR178_06571</name>
</gene>
<dbReference type="KEGG" id="lenr:94173744"/>
<dbReference type="OrthoDB" id="6499288at2759"/>
<dbReference type="InterPro" id="IPR018957">
    <property type="entry name" value="Znf_C3HC4_RING-type"/>
</dbReference>
<feature type="compositionally biased region" description="Low complexity" evidence="8">
    <location>
        <begin position="187"/>
        <end position="199"/>
    </location>
</feature>
<feature type="region of interest" description="Disordered" evidence="8">
    <location>
        <begin position="184"/>
        <end position="281"/>
    </location>
</feature>
<accession>A0A836KSE7</accession>
<dbReference type="GO" id="GO:0008270">
    <property type="term" value="F:zinc ion binding"/>
    <property type="evidence" value="ECO:0007669"/>
    <property type="project" value="UniProtKB-KW"/>
</dbReference>
<dbReference type="Gene3D" id="2.60.210.10">
    <property type="entry name" value="Apoptosis, Tumor Necrosis Factor Receptor Associated Protein 2, Chain A"/>
    <property type="match status" value="1"/>
</dbReference>
<keyword evidence="4" id="KW-0677">Repeat</keyword>
<dbReference type="InterPro" id="IPR001841">
    <property type="entry name" value="Znf_RING"/>
</dbReference>
<sequence>MRDSRRADTPSPSSLFPRCCASTASNNCSRGGGDSAGRLNLTTENFQQRPHGYQQCPRRGSHVADTLESTSNSSSRTSVDGDGLSVWTNVLPHAIGGMETLEDNSHLSSLSSSCAAAVLNRAPGPSALPFAHYRPREAAVDAASGASPTSPDAAAAFGTSTGVAPSGAAISGAYCGGRTSTRILQRAGPAPSPGALSASEMPRRDCTSSDWPEPRQGSSLTSFHQYVTARAAASTATRGNLSNPPRRRGLMPPPIVSSFNSVSARRSRSCPSTRSNTVTDGAIASSRGVNCAGATATHLSDALRCTGSRSSPNCMLPQASMSPPTPNFKPLGIWSASPGTVVNASASASATSDLKAPAEVTSAVDVGCLLTHELAGGVVILDPRHTPDDLVCGVCMSVCLRPTATACGHLFCRRCLQAWMEAAPTSMCPLDRTPIQVELLRADARAQRQINALPCRCPASLSRASQSKLRRIGSANQVRGDGAVEGEGGSSGGTRRSRRAERAHPLCEWTGCVSDAAEHLQRCPLIIIECPFAKRGCTAVLPRADMARHLKRCVADHLLLFSQALEASTEECRALQGEVEVLRQRCSMRYPGTVHTLPTEGSAGNSERTVSISSSSLHAAASNAAAMPGVDVTTTAPAPALAIAGSRSGGAAPIAMTAFQEEVTMGGGSMPRVVGLFGHGPSAAVDFTPTVFSPPPPLPYQHPHRRSSTSAAQTNLRRHTATDDMLLVAHRRVPSGQEATTPMPTDLTPGCTPSPLHFGAPQISVSVANANATAQTFARANGAAALLPNRVSSAPSSATAVVGSDRAVDRFVWVIVDVASLQAPCYSRPFTSHGLPWYVGIDTNATSEQCGVYLFAEGHERRVDFRVILYHGDPARDVVHVVRDWREDYIGKGWGPLRFINRFTLEQDGFLVRGCLRVGVEVLSWPY</sequence>
<comment type="subcellular location">
    <subcellularLocation>
        <location evidence="1">Cytoplasm</location>
    </subcellularLocation>
</comment>
<dbReference type="GO" id="GO:0005737">
    <property type="term" value="C:cytoplasm"/>
    <property type="evidence" value="ECO:0007669"/>
    <property type="project" value="UniProtKB-SubCell"/>
</dbReference>
<dbReference type="Proteomes" id="UP000674179">
    <property type="component" value="Chromosome 7"/>
</dbReference>
<dbReference type="InterPro" id="IPR017907">
    <property type="entry name" value="Znf_RING_CS"/>
</dbReference>
<dbReference type="SMART" id="SM00184">
    <property type="entry name" value="RING"/>
    <property type="match status" value="1"/>
</dbReference>
<feature type="domain" description="MATH" evidence="10">
    <location>
        <begin position="808"/>
        <end position="922"/>
    </location>
</feature>
<comment type="caution">
    <text evidence="12">The sequence shown here is derived from an EMBL/GenBank/DDBJ whole genome shotgun (WGS) entry which is preliminary data.</text>
</comment>
<evidence type="ECO:0000256" key="1">
    <source>
        <dbReference type="ARBA" id="ARBA00004496"/>
    </source>
</evidence>
<evidence type="ECO:0000313" key="12">
    <source>
        <dbReference type="EMBL" id="KAG5485211.1"/>
    </source>
</evidence>
<feature type="region of interest" description="Disordered" evidence="8">
    <location>
        <begin position="49"/>
        <end position="80"/>
    </location>
</feature>
<keyword evidence="6 7" id="KW-0862">Zinc</keyword>
<evidence type="ECO:0000256" key="7">
    <source>
        <dbReference type="PROSITE-ProRule" id="PRU00207"/>
    </source>
</evidence>
<evidence type="ECO:0000256" key="3">
    <source>
        <dbReference type="ARBA" id="ARBA00022723"/>
    </source>
</evidence>
<dbReference type="SUPFAM" id="SSF49599">
    <property type="entry name" value="TRAF domain-like"/>
    <property type="match status" value="2"/>
</dbReference>
<dbReference type="GeneID" id="94173744"/>
<evidence type="ECO:0000259" key="9">
    <source>
        <dbReference type="PROSITE" id="PS50089"/>
    </source>
</evidence>
<evidence type="ECO:0000256" key="5">
    <source>
        <dbReference type="ARBA" id="ARBA00022771"/>
    </source>
</evidence>
<feature type="compositionally biased region" description="Polar residues" evidence="8">
    <location>
        <begin position="257"/>
        <end position="279"/>
    </location>
</feature>
<dbReference type="InterPro" id="IPR013083">
    <property type="entry name" value="Znf_RING/FYVE/PHD"/>
</dbReference>
<name>A0A836KSE7_LEIEN</name>
<dbReference type="Pfam" id="PF00097">
    <property type="entry name" value="zf-C3HC4"/>
    <property type="match status" value="1"/>
</dbReference>
<proteinExistence type="predicted"/>
<dbReference type="PROSITE" id="PS00518">
    <property type="entry name" value="ZF_RING_1"/>
    <property type="match status" value="1"/>
</dbReference>
<evidence type="ECO:0000259" key="10">
    <source>
        <dbReference type="PROSITE" id="PS50144"/>
    </source>
</evidence>
<feature type="zinc finger region" description="TRAF-type" evidence="7">
    <location>
        <begin position="519"/>
        <end position="553"/>
    </location>
</feature>
<feature type="compositionally biased region" description="Polar residues" evidence="8">
    <location>
        <begin position="216"/>
        <end position="225"/>
    </location>
</feature>
<dbReference type="PROSITE" id="PS50144">
    <property type="entry name" value="MATH"/>
    <property type="match status" value="1"/>
</dbReference>
<evidence type="ECO:0000256" key="2">
    <source>
        <dbReference type="ARBA" id="ARBA00022490"/>
    </source>
</evidence>
<feature type="domain" description="TRAF-type" evidence="11">
    <location>
        <begin position="519"/>
        <end position="553"/>
    </location>
</feature>
<dbReference type="InterPro" id="IPR008974">
    <property type="entry name" value="TRAF-like"/>
</dbReference>
<dbReference type="PROSITE" id="PS50145">
    <property type="entry name" value="ZF_TRAF"/>
    <property type="match status" value="1"/>
</dbReference>
<keyword evidence="2" id="KW-0963">Cytoplasm</keyword>
<evidence type="ECO:0000256" key="8">
    <source>
        <dbReference type="SAM" id="MobiDB-lite"/>
    </source>
</evidence>
<dbReference type="CDD" id="cd00121">
    <property type="entry name" value="MATH"/>
    <property type="match status" value="1"/>
</dbReference>
<feature type="compositionally biased region" description="Low complexity" evidence="8">
    <location>
        <begin position="69"/>
        <end position="78"/>
    </location>
</feature>
<feature type="domain" description="RING-type" evidence="9">
    <location>
        <begin position="392"/>
        <end position="432"/>
    </location>
</feature>
<evidence type="ECO:0000313" key="13">
    <source>
        <dbReference type="Proteomes" id="UP000674179"/>
    </source>
</evidence>